<dbReference type="InterPro" id="IPR007345">
    <property type="entry name" value="Polysacch_pyruvyl_Trfase"/>
</dbReference>
<dbReference type="Proteomes" id="UP000501379">
    <property type="component" value="Chromosome"/>
</dbReference>
<dbReference type="Pfam" id="PF04230">
    <property type="entry name" value="PS_pyruv_trans"/>
    <property type="match status" value="1"/>
</dbReference>
<reference evidence="2" key="1">
    <citation type="submission" date="2020-07" db="EMBL/GenBank/DDBJ databases">
        <title>Nitrate ammonifying Pseudomonas campi sp. nov. isolated from German agricultural grassland.</title>
        <authorList>
            <person name="Timsy T."/>
            <person name="Ulrich A."/>
            <person name="Spanner T."/>
            <person name="Foesel B."/>
            <person name="Kolb S."/>
            <person name="Horn M.A."/>
            <person name="Behrendt U."/>
        </authorList>
    </citation>
    <scope>NUCLEOTIDE SEQUENCE</scope>
    <source>
        <strain evidence="2">S1-A32-2</strain>
    </source>
</reference>
<dbReference type="PANTHER" id="PTHR36836:SF1">
    <property type="entry name" value="COLANIC ACID BIOSYNTHESIS PROTEIN WCAK"/>
    <property type="match status" value="1"/>
</dbReference>
<organism evidence="2 3">
    <name type="scientific">Aquipseudomonas campi</name>
    <dbReference type="NCBI Taxonomy" id="2731681"/>
    <lineage>
        <taxon>Bacteria</taxon>
        <taxon>Pseudomonadati</taxon>
        <taxon>Pseudomonadota</taxon>
        <taxon>Gammaproteobacteria</taxon>
        <taxon>Pseudomonadales</taxon>
        <taxon>Pseudomonadaceae</taxon>
        <taxon>Aquipseudomonas</taxon>
    </lineage>
</organism>
<keyword evidence="2" id="KW-0808">Transferase</keyword>
<keyword evidence="3" id="KW-1185">Reference proteome</keyword>
<dbReference type="EMBL" id="CP053697">
    <property type="protein sequence ID" value="QKE64666.1"/>
    <property type="molecule type" value="Genomic_DNA"/>
</dbReference>
<dbReference type="PANTHER" id="PTHR36836">
    <property type="entry name" value="COLANIC ACID BIOSYNTHESIS PROTEIN WCAK"/>
    <property type="match status" value="1"/>
</dbReference>
<proteinExistence type="predicted"/>
<gene>
    <name evidence="2" type="ORF">HNE05_15365</name>
</gene>
<feature type="domain" description="Polysaccharide pyruvyl transferase" evidence="1">
    <location>
        <begin position="43"/>
        <end position="283"/>
    </location>
</feature>
<protein>
    <submittedName>
        <fullName evidence="2">Polysaccharide pyruvyl transferase family protein</fullName>
    </submittedName>
</protein>
<dbReference type="AlphaFoldDB" id="A0A6M8FXU5"/>
<dbReference type="GO" id="GO:0016740">
    <property type="term" value="F:transferase activity"/>
    <property type="evidence" value="ECO:0007669"/>
    <property type="project" value="UniProtKB-KW"/>
</dbReference>
<evidence type="ECO:0000313" key="2">
    <source>
        <dbReference type="EMBL" id="QKE64666.1"/>
    </source>
</evidence>
<accession>A0A6M8FXU5</accession>
<evidence type="ECO:0000313" key="3">
    <source>
        <dbReference type="Proteomes" id="UP000501379"/>
    </source>
</evidence>
<sequence length="358" mass="39554">MLKAILFNDTSHNKHHGCQIVVKQIYELAAAAGIRIVRACPMRHDWRDDPQLQRDIASADLCLINGEGTLHDDARAAQMLVALAPFCRERGVPCFLINSVWQRNAKLIEPARAFSGIYLRDHRSQDELAAAGIASRVVPDLTLSMIPPPAQAQRQGFLVNGSFYEERTQEAWAALQQVADPALGYLSIQALPLIQTGKGFPAYVWKSLRSRFKAWRARRQAQQATLGSTIERKQIKLLRWKYCATSDAAFLGRLAASQGVITGRFHCVTLCLLTGTPFFAIGSNTHKIEALLEACQLQGRVYPDYASALAARARIAFDDAERLAVANFVSGSRQQAQQMFVEITAAVVAARSPQGRPQ</sequence>
<dbReference type="RefSeq" id="WP_173209787.1">
    <property type="nucleotide sequence ID" value="NZ_CP053697.2"/>
</dbReference>
<evidence type="ECO:0000259" key="1">
    <source>
        <dbReference type="Pfam" id="PF04230"/>
    </source>
</evidence>
<name>A0A6M8FXU5_9GAMM</name>
<dbReference type="KEGG" id="pcam:HNE05_15365"/>